<dbReference type="GO" id="GO:0003677">
    <property type="term" value="F:DNA binding"/>
    <property type="evidence" value="ECO:0007669"/>
    <property type="project" value="UniProtKB-KW"/>
</dbReference>
<accession>A0AAD9DTF1</accession>
<evidence type="ECO:0000313" key="16">
    <source>
        <dbReference type="Proteomes" id="UP001239994"/>
    </source>
</evidence>
<keyword evidence="8" id="KW-0238">DNA-binding</keyword>
<keyword evidence="7" id="KW-0805">Transcription regulation</keyword>
<evidence type="ECO:0000256" key="2">
    <source>
        <dbReference type="ARBA" id="ARBA00006991"/>
    </source>
</evidence>
<evidence type="ECO:0000256" key="7">
    <source>
        <dbReference type="ARBA" id="ARBA00023015"/>
    </source>
</evidence>
<dbReference type="EMBL" id="JAROKS010000018">
    <property type="protein sequence ID" value="KAK1793321.1"/>
    <property type="molecule type" value="Genomic_DNA"/>
</dbReference>
<evidence type="ECO:0000256" key="11">
    <source>
        <dbReference type="PROSITE-ProRule" id="PRU00042"/>
    </source>
</evidence>
<dbReference type="GO" id="GO:0008270">
    <property type="term" value="F:zinc ion binding"/>
    <property type="evidence" value="ECO:0007669"/>
    <property type="project" value="UniProtKB-KW"/>
</dbReference>
<proteinExistence type="inferred from homology"/>
<keyword evidence="4" id="KW-0677">Repeat</keyword>
<dbReference type="AlphaFoldDB" id="A0AAD9DTF1"/>
<dbReference type="FunFam" id="3.30.160.60:FF:000624">
    <property type="entry name" value="zinc finger protein 697"/>
    <property type="match status" value="1"/>
</dbReference>
<dbReference type="Proteomes" id="UP001239994">
    <property type="component" value="Unassembled WGS sequence"/>
</dbReference>
<feature type="domain" description="C2H2-type" evidence="14">
    <location>
        <begin position="365"/>
        <end position="392"/>
    </location>
</feature>
<comment type="similarity">
    <text evidence="2">Belongs to the krueppel C2H2-type zinc-finger protein family.</text>
</comment>
<protein>
    <recommendedName>
        <fullName evidence="17">Zinc finger and BTB domain containing 24</fullName>
    </recommendedName>
</protein>
<feature type="compositionally biased region" description="Basic residues" evidence="12">
    <location>
        <begin position="240"/>
        <end position="254"/>
    </location>
</feature>
<feature type="compositionally biased region" description="Polar residues" evidence="12">
    <location>
        <begin position="192"/>
        <end position="205"/>
    </location>
</feature>
<evidence type="ECO:0000256" key="6">
    <source>
        <dbReference type="ARBA" id="ARBA00022833"/>
    </source>
</evidence>
<dbReference type="Pfam" id="PF00096">
    <property type="entry name" value="zf-C2H2"/>
    <property type="match status" value="4"/>
</dbReference>
<dbReference type="SUPFAM" id="SSF57667">
    <property type="entry name" value="beta-beta-alpha zinc fingers"/>
    <property type="match status" value="2"/>
</dbReference>
<keyword evidence="3" id="KW-0479">Metal-binding</keyword>
<evidence type="ECO:0000259" key="14">
    <source>
        <dbReference type="PROSITE" id="PS50157"/>
    </source>
</evidence>
<reference evidence="15" key="1">
    <citation type="submission" date="2023-03" db="EMBL/GenBank/DDBJ databases">
        <title>Electrophorus voltai genome.</title>
        <authorList>
            <person name="Bian C."/>
        </authorList>
    </citation>
    <scope>NUCLEOTIDE SEQUENCE</scope>
    <source>
        <strain evidence="15">CB-2022</strain>
        <tissue evidence="15">Muscle</tissue>
    </source>
</reference>
<evidence type="ECO:0000259" key="13">
    <source>
        <dbReference type="PROSITE" id="PS50097"/>
    </source>
</evidence>
<dbReference type="FunFam" id="3.30.160.60:FF:001506">
    <property type="entry name" value="Zinc finger protein"/>
    <property type="match status" value="1"/>
</dbReference>
<feature type="domain" description="C2H2-type" evidence="14">
    <location>
        <begin position="281"/>
        <end position="308"/>
    </location>
</feature>
<dbReference type="InterPro" id="IPR000210">
    <property type="entry name" value="BTB/POZ_dom"/>
</dbReference>
<evidence type="ECO:0000256" key="8">
    <source>
        <dbReference type="ARBA" id="ARBA00023125"/>
    </source>
</evidence>
<evidence type="ECO:0000256" key="5">
    <source>
        <dbReference type="ARBA" id="ARBA00022771"/>
    </source>
</evidence>
<evidence type="ECO:0000256" key="1">
    <source>
        <dbReference type="ARBA" id="ARBA00004123"/>
    </source>
</evidence>
<dbReference type="FunFam" id="3.30.160.60:FF:000870">
    <property type="entry name" value="zinc finger protein 197 isoform X1"/>
    <property type="match status" value="1"/>
</dbReference>
<evidence type="ECO:0000256" key="10">
    <source>
        <dbReference type="ARBA" id="ARBA00023242"/>
    </source>
</evidence>
<evidence type="ECO:0000313" key="15">
    <source>
        <dbReference type="EMBL" id="KAK1793321.1"/>
    </source>
</evidence>
<dbReference type="InterPro" id="IPR013087">
    <property type="entry name" value="Znf_C2H2_type"/>
</dbReference>
<feature type="domain" description="C2H2-type" evidence="14">
    <location>
        <begin position="337"/>
        <end position="364"/>
    </location>
</feature>
<keyword evidence="10" id="KW-0539">Nucleus</keyword>
<dbReference type="SMART" id="SM00355">
    <property type="entry name" value="ZnF_C2H2"/>
    <property type="match status" value="4"/>
</dbReference>
<evidence type="ECO:0000256" key="4">
    <source>
        <dbReference type="ARBA" id="ARBA00022737"/>
    </source>
</evidence>
<dbReference type="PANTHER" id="PTHR24394">
    <property type="entry name" value="ZINC FINGER PROTEIN"/>
    <property type="match status" value="1"/>
</dbReference>
<dbReference type="SMART" id="SM00225">
    <property type="entry name" value="BTB"/>
    <property type="match status" value="1"/>
</dbReference>
<gene>
    <name evidence="15" type="ORF">P4O66_011710</name>
</gene>
<dbReference type="PROSITE" id="PS50157">
    <property type="entry name" value="ZINC_FINGER_C2H2_2"/>
    <property type="match status" value="4"/>
</dbReference>
<feature type="compositionally biased region" description="Basic and acidic residues" evidence="12">
    <location>
        <begin position="225"/>
        <end position="239"/>
    </location>
</feature>
<dbReference type="InterPro" id="IPR011333">
    <property type="entry name" value="SKP1/BTB/POZ_sf"/>
</dbReference>
<feature type="domain" description="C2H2-type" evidence="14">
    <location>
        <begin position="309"/>
        <end position="336"/>
    </location>
</feature>
<keyword evidence="9" id="KW-0804">Transcription</keyword>
<dbReference type="GO" id="GO:0000981">
    <property type="term" value="F:DNA-binding transcription factor activity, RNA polymerase II-specific"/>
    <property type="evidence" value="ECO:0007669"/>
    <property type="project" value="TreeGrafter"/>
</dbReference>
<feature type="compositionally biased region" description="Basic residues" evidence="12">
    <location>
        <begin position="162"/>
        <end position="171"/>
    </location>
</feature>
<feature type="compositionally biased region" description="Basic and acidic residues" evidence="12">
    <location>
        <begin position="255"/>
        <end position="269"/>
    </location>
</feature>
<evidence type="ECO:0008006" key="17">
    <source>
        <dbReference type="Google" id="ProtNLM"/>
    </source>
</evidence>
<dbReference type="PROSITE" id="PS50097">
    <property type="entry name" value="BTB"/>
    <property type="match status" value="1"/>
</dbReference>
<dbReference type="PROSITE" id="PS00028">
    <property type="entry name" value="ZINC_FINGER_C2H2_1"/>
    <property type="match status" value="4"/>
</dbReference>
<dbReference type="Pfam" id="PF00651">
    <property type="entry name" value="BTB"/>
    <property type="match status" value="1"/>
</dbReference>
<dbReference type="PANTHER" id="PTHR24394:SF59">
    <property type="entry name" value="ZINC FINGER AND BTB DOMAIN-CONTAINING PROTEIN 24 ISOFORM X1"/>
    <property type="match status" value="1"/>
</dbReference>
<evidence type="ECO:0000256" key="12">
    <source>
        <dbReference type="SAM" id="MobiDB-lite"/>
    </source>
</evidence>
<feature type="region of interest" description="Disordered" evidence="12">
    <location>
        <begin position="151"/>
        <end position="277"/>
    </location>
</feature>
<dbReference type="Gene3D" id="3.30.710.10">
    <property type="entry name" value="Potassium Channel Kv1.1, Chain A"/>
    <property type="match status" value="1"/>
</dbReference>
<feature type="non-terminal residue" evidence="15">
    <location>
        <position position="627"/>
    </location>
</feature>
<dbReference type="Gene3D" id="3.30.160.60">
    <property type="entry name" value="Classic Zinc Finger"/>
    <property type="match status" value="4"/>
</dbReference>
<sequence length="627" mass="69494">SFTTLSRMYEQPQTKASNLLAFHSETHKDTILHKFDHLRKREILCDITLVVDDVYFKAHKALLAASSEYFSLMFTTEDHVSQSIYKLDGMAAKTFASVLEFIYSAKVSVEESSTEQLLDVARLLEISDLVKAYGDLNRSNSGATLGVCLEGDGEERANGTPPKRKRGRPRKNTNIPFKPLQDLGHKDESLPAKSQTESTKQTTMHLSPGIPESTEALGAVTPLPRDLDSADYDPRQDRPRHSKRKIRQPVKLKGYRLDDEFREGGETAKRGRKRKYPATEPRCDDCGKVFKNHLFLKIHKRTHTGEKPFTCEICGKCFTAKSTLQTHIRIHRGEKPYVCNICSKSFSDPSARRRHVASHSGKKPFTCSVCGLSFARPDNLRAHAKTHNKERAGLETTAEKGMGPEEVRGILQLQQYHLSSHAEQEIQLVVTSEVDDVNLVPGQKPGLSLITTEGTSSESEGHSGLTLLAQPTGHIQNLALVAQDGLDPGAHIQTISMVDSQVSRGQSEQMHVITLTKEAMEHLQVHHGAPEQLQISPPPLQHLQVIQQAIPQLSVPTEPPATQMRPAREQHGQSHTGAIHINSQASQAISISQTSEQIHSSQIQGQTFQIQAGTVSYLYTTSLAPQN</sequence>
<feature type="domain" description="BTB" evidence="13">
    <location>
        <begin position="45"/>
        <end position="111"/>
    </location>
</feature>
<name>A0AAD9DTF1_9TELE</name>
<keyword evidence="6" id="KW-0862">Zinc</keyword>
<organism evidence="15 16">
    <name type="scientific">Electrophorus voltai</name>
    <dbReference type="NCBI Taxonomy" id="2609070"/>
    <lineage>
        <taxon>Eukaryota</taxon>
        <taxon>Metazoa</taxon>
        <taxon>Chordata</taxon>
        <taxon>Craniata</taxon>
        <taxon>Vertebrata</taxon>
        <taxon>Euteleostomi</taxon>
        <taxon>Actinopterygii</taxon>
        <taxon>Neopterygii</taxon>
        <taxon>Teleostei</taxon>
        <taxon>Ostariophysi</taxon>
        <taxon>Gymnotiformes</taxon>
        <taxon>Gymnotoidei</taxon>
        <taxon>Gymnotidae</taxon>
        <taxon>Electrophorus</taxon>
    </lineage>
</organism>
<dbReference type="FunFam" id="3.30.160.60:FF:000965">
    <property type="entry name" value="Neurotrophin receptor-interacting factor homolog"/>
    <property type="match status" value="1"/>
</dbReference>
<dbReference type="InterPro" id="IPR036236">
    <property type="entry name" value="Znf_C2H2_sf"/>
</dbReference>
<evidence type="ECO:0000256" key="3">
    <source>
        <dbReference type="ARBA" id="ARBA00022723"/>
    </source>
</evidence>
<keyword evidence="5 11" id="KW-0863">Zinc-finger</keyword>
<comment type="subcellular location">
    <subcellularLocation>
        <location evidence="1">Nucleus</location>
    </subcellularLocation>
</comment>
<comment type="caution">
    <text evidence="15">The sequence shown here is derived from an EMBL/GenBank/DDBJ whole genome shotgun (WGS) entry which is preliminary data.</text>
</comment>
<evidence type="ECO:0000256" key="9">
    <source>
        <dbReference type="ARBA" id="ARBA00023163"/>
    </source>
</evidence>
<keyword evidence="16" id="KW-1185">Reference proteome</keyword>
<dbReference type="SUPFAM" id="SSF54695">
    <property type="entry name" value="POZ domain"/>
    <property type="match status" value="1"/>
</dbReference>
<dbReference type="GO" id="GO:0005634">
    <property type="term" value="C:nucleus"/>
    <property type="evidence" value="ECO:0007669"/>
    <property type="project" value="UniProtKB-SubCell"/>
</dbReference>